<keyword evidence="2" id="KW-0732">Signal</keyword>
<dbReference type="EMBL" id="ADMH02000584">
    <property type="protein sequence ID" value="ETN65751.1"/>
    <property type="molecule type" value="Genomic_DNA"/>
</dbReference>
<protein>
    <recommendedName>
        <fullName evidence="6">Secreted protein</fullName>
    </recommendedName>
</protein>
<reference evidence="3 5" key="1">
    <citation type="journal article" date="2010" name="BMC Genomics">
        <title>Combination of measures distinguishes pre-miRNAs from other stem-loops in the genome of the newly sequenced Anopheles darlingi.</title>
        <authorList>
            <person name="Mendes N.D."/>
            <person name="Freitas A.T."/>
            <person name="Vasconcelos A.T."/>
            <person name="Sagot M.F."/>
        </authorList>
    </citation>
    <scope>NUCLEOTIDE SEQUENCE</scope>
</reference>
<reference evidence="4" key="4">
    <citation type="submission" date="2015-06" db="UniProtKB">
        <authorList>
            <consortium name="EnsemblMetazoa"/>
        </authorList>
    </citation>
    <scope>IDENTIFICATION</scope>
</reference>
<feature type="chain" id="PRO_5010155721" description="Secreted protein" evidence="2">
    <location>
        <begin position="22"/>
        <end position="352"/>
    </location>
</feature>
<feature type="region of interest" description="Disordered" evidence="1">
    <location>
        <begin position="27"/>
        <end position="46"/>
    </location>
</feature>
<dbReference type="HOGENOM" id="CLU_788050_0_0_1"/>
<evidence type="ECO:0000313" key="3">
    <source>
        <dbReference type="EMBL" id="ETN65751.1"/>
    </source>
</evidence>
<feature type="compositionally biased region" description="Polar residues" evidence="1">
    <location>
        <begin position="130"/>
        <end position="140"/>
    </location>
</feature>
<name>W5JNM9_ANODA</name>
<accession>W5JNM9</accession>
<dbReference type="AlphaFoldDB" id="W5JNM9"/>
<evidence type="ECO:0000256" key="1">
    <source>
        <dbReference type="SAM" id="MobiDB-lite"/>
    </source>
</evidence>
<feature type="region of interest" description="Disordered" evidence="1">
    <location>
        <begin position="125"/>
        <end position="149"/>
    </location>
</feature>
<dbReference type="Proteomes" id="UP000000673">
    <property type="component" value="Unassembled WGS sequence"/>
</dbReference>
<dbReference type="OMA" id="PNSYERN"/>
<gene>
    <name evidence="3" type="ORF">AND_002477</name>
</gene>
<keyword evidence="5" id="KW-1185">Reference proteome</keyword>
<evidence type="ECO:0000313" key="5">
    <source>
        <dbReference type="Proteomes" id="UP000000673"/>
    </source>
</evidence>
<dbReference type="VEuPathDB" id="VectorBase:ADAR2_007324"/>
<proteinExistence type="predicted"/>
<evidence type="ECO:0000313" key="4">
    <source>
        <dbReference type="EnsemblMetazoa" id="ADAC002477-PA"/>
    </source>
</evidence>
<dbReference type="VEuPathDB" id="VectorBase:ADAC002477"/>
<dbReference type="eggNOG" id="ENOG502T2F7">
    <property type="taxonomic scope" value="Eukaryota"/>
</dbReference>
<sequence>MWLLSIAMLLFTAMDLTVTEATVFGNINSSPEEEGQPREIGGLASSGGRSIPAQAIDFIDTHGASRPNSYERNRDDIGDVFSKLKHLPVLGSGPGIHGARFPSELELAELQRSLGTVMQVLHPYRGHRWQPQQHARTTGPSEEDGIGDGTEPIEDGLMAGRQRDTTNFLLHGKLIEMPASVGAGGPLVDGLVHSKTNDGRAVEADDGAMTVGQKRAAALRSTVARRSHAVQPSSMAHGSSGEDASFLPSISVGALTNLGDFFQNLKHNLESLESKNLNTEQVKLLEGQNMISSMRKEIAEDYPKPGGSAAFLHAIRNYRPSHRIRALVSTVPELYRGTNYHDPVYMLAGLGK</sequence>
<evidence type="ECO:0008006" key="6">
    <source>
        <dbReference type="Google" id="ProtNLM"/>
    </source>
</evidence>
<dbReference type="EnsemblMetazoa" id="ADAC002477-RA">
    <property type="protein sequence ID" value="ADAC002477-PA"/>
    <property type="gene ID" value="ADAC002477"/>
</dbReference>
<evidence type="ECO:0000256" key="2">
    <source>
        <dbReference type="SAM" id="SignalP"/>
    </source>
</evidence>
<reference evidence="3" key="3">
    <citation type="journal article" date="2013" name="Nucleic Acids Res.">
        <title>The genome of Anopheles darlingi, the main neotropical malaria vector.</title>
        <authorList>
            <person name="Marinotti O."/>
            <person name="Cerqueira G.C."/>
            <person name="de Almeida L.G."/>
            <person name="Ferro M.I."/>
            <person name="Loreto E.L."/>
            <person name="Zaha A."/>
            <person name="Teixeira S.M."/>
            <person name="Wespiser A.R."/>
            <person name="Almeida E Silva A."/>
            <person name="Schlindwein A.D."/>
            <person name="Pacheco A.C."/>
            <person name="Silva A.L."/>
            <person name="Graveley B.R."/>
            <person name="Walenz B.P."/>
            <person name="Lima Bde A."/>
            <person name="Ribeiro C.A."/>
            <person name="Nunes-Silva C.G."/>
            <person name="de Carvalho C.R."/>
            <person name="Soares C.M."/>
            <person name="de Menezes C.B."/>
            <person name="Matiolli C."/>
            <person name="Caffrey D."/>
            <person name="Araujo D.A."/>
            <person name="de Oliveira D.M."/>
            <person name="Golenbock D."/>
            <person name="Grisard E.C."/>
            <person name="Fantinatti-Garboggini F."/>
            <person name="de Carvalho F.M."/>
            <person name="Barcellos F.G."/>
            <person name="Prosdocimi F."/>
            <person name="May G."/>
            <person name="Azevedo Junior G.M."/>
            <person name="Guimaraes G.M."/>
            <person name="Goldman G.H."/>
            <person name="Padilha I.Q."/>
            <person name="Batista Jda S."/>
            <person name="Ferro J.A."/>
            <person name="Ribeiro J.M."/>
            <person name="Fietto J.L."/>
            <person name="Dabbas K.M."/>
            <person name="Cerdeira L."/>
            <person name="Agnez-Lima L.F."/>
            <person name="Brocchi M."/>
            <person name="de Carvalho M.O."/>
            <person name="Teixeira Mde M."/>
            <person name="Diniz Maia Mde M."/>
            <person name="Goldman M.H."/>
            <person name="Cruz Schneider M.P."/>
            <person name="Felipe M.S."/>
            <person name="Hungria M."/>
            <person name="Nicolas M.F."/>
            <person name="Pereira M."/>
            <person name="Montes M.A."/>
            <person name="Cantao M.E."/>
            <person name="Vincentz M."/>
            <person name="Rafael M.S."/>
            <person name="Silverman N."/>
            <person name="Stoco P.H."/>
            <person name="Souza R.C."/>
            <person name="Vicentini R."/>
            <person name="Gazzinelli R.T."/>
            <person name="Neves Rde O."/>
            <person name="Silva R."/>
            <person name="Astolfi-Filho S."/>
            <person name="Maciel T.E."/>
            <person name="Urmenyi T.P."/>
            <person name="Tadei W.P."/>
            <person name="Camargo E.P."/>
            <person name="de Vasconcelos A.T."/>
        </authorList>
    </citation>
    <scope>NUCLEOTIDE SEQUENCE</scope>
</reference>
<reference evidence="3" key="2">
    <citation type="submission" date="2010-05" db="EMBL/GenBank/DDBJ databases">
        <authorList>
            <person name="Almeida L.G."/>
            <person name="Nicolas M.F."/>
            <person name="Souza R.C."/>
            <person name="Vasconcelos A.T.R."/>
        </authorList>
    </citation>
    <scope>NUCLEOTIDE SEQUENCE</scope>
</reference>
<organism evidence="3">
    <name type="scientific">Anopheles darlingi</name>
    <name type="common">Mosquito</name>
    <dbReference type="NCBI Taxonomy" id="43151"/>
    <lineage>
        <taxon>Eukaryota</taxon>
        <taxon>Metazoa</taxon>
        <taxon>Ecdysozoa</taxon>
        <taxon>Arthropoda</taxon>
        <taxon>Hexapoda</taxon>
        <taxon>Insecta</taxon>
        <taxon>Pterygota</taxon>
        <taxon>Neoptera</taxon>
        <taxon>Endopterygota</taxon>
        <taxon>Diptera</taxon>
        <taxon>Nematocera</taxon>
        <taxon>Culicoidea</taxon>
        <taxon>Culicidae</taxon>
        <taxon>Anophelinae</taxon>
        <taxon>Anopheles</taxon>
    </lineage>
</organism>
<feature type="signal peptide" evidence="2">
    <location>
        <begin position="1"/>
        <end position="21"/>
    </location>
</feature>